<gene>
    <name evidence="1" type="ORF">DCAF_LOCUS817</name>
</gene>
<dbReference type="AlphaFoldDB" id="A0AAV1QS82"/>
<name>A0AAV1QS82_9ROSI</name>
<evidence type="ECO:0000313" key="2">
    <source>
        <dbReference type="Proteomes" id="UP001314170"/>
    </source>
</evidence>
<dbReference type="Proteomes" id="UP001314170">
    <property type="component" value="Unassembled WGS sequence"/>
</dbReference>
<protein>
    <submittedName>
        <fullName evidence="1">Uncharacterized protein</fullName>
    </submittedName>
</protein>
<evidence type="ECO:0000313" key="1">
    <source>
        <dbReference type="EMBL" id="CAK7323200.1"/>
    </source>
</evidence>
<comment type="caution">
    <text evidence="1">The sequence shown here is derived from an EMBL/GenBank/DDBJ whole genome shotgun (WGS) entry which is preliminary data.</text>
</comment>
<reference evidence="1 2" key="1">
    <citation type="submission" date="2024-01" db="EMBL/GenBank/DDBJ databases">
        <authorList>
            <person name="Waweru B."/>
        </authorList>
    </citation>
    <scope>NUCLEOTIDE SEQUENCE [LARGE SCALE GENOMIC DNA]</scope>
</reference>
<dbReference type="EMBL" id="CAWUPB010000071">
    <property type="protein sequence ID" value="CAK7323200.1"/>
    <property type="molecule type" value="Genomic_DNA"/>
</dbReference>
<keyword evidence="2" id="KW-1185">Reference proteome</keyword>
<proteinExistence type="predicted"/>
<sequence length="126" mass="14448">MKPLARRTCYVIGTSSVPLFIRFPSHFHLHIRKDGVGKLMTTFCGCKVVFDGSESVLLEFLPHPIGKLIKTKSIRIRRWPVGVDALDEEEDGVGWQLGEGDEAITTWEEVDVWEFWVEFLAITREE</sequence>
<organism evidence="1 2">
    <name type="scientific">Dovyalis caffra</name>
    <dbReference type="NCBI Taxonomy" id="77055"/>
    <lineage>
        <taxon>Eukaryota</taxon>
        <taxon>Viridiplantae</taxon>
        <taxon>Streptophyta</taxon>
        <taxon>Embryophyta</taxon>
        <taxon>Tracheophyta</taxon>
        <taxon>Spermatophyta</taxon>
        <taxon>Magnoliopsida</taxon>
        <taxon>eudicotyledons</taxon>
        <taxon>Gunneridae</taxon>
        <taxon>Pentapetalae</taxon>
        <taxon>rosids</taxon>
        <taxon>fabids</taxon>
        <taxon>Malpighiales</taxon>
        <taxon>Salicaceae</taxon>
        <taxon>Flacourtieae</taxon>
        <taxon>Dovyalis</taxon>
    </lineage>
</organism>
<accession>A0AAV1QS82</accession>